<feature type="compositionally biased region" description="Basic and acidic residues" evidence="2">
    <location>
        <begin position="740"/>
        <end position="749"/>
    </location>
</feature>
<feature type="region of interest" description="Disordered" evidence="2">
    <location>
        <begin position="712"/>
        <end position="811"/>
    </location>
</feature>
<feature type="region of interest" description="Disordered" evidence="2">
    <location>
        <begin position="223"/>
        <end position="353"/>
    </location>
</feature>
<feature type="region of interest" description="Disordered" evidence="2">
    <location>
        <begin position="1327"/>
        <end position="1539"/>
    </location>
</feature>
<dbReference type="GO" id="GO:0003723">
    <property type="term" value="F:RNA binding"/>
    <property type="evidence" value="ECO:0007669"/>
    <property type="project" value="UniProtKB-UniRule"/>
</dbReference>
<proteinExistence type="predicted"/>
<feature type="compositionally biased region" description="Polar residues" evidence="2">
    <location>
        <begin position="1440"/>
        <end position="1463"/>
    </location>
</feature>
<feature type="region of interest" description="Disordered" evidence="2">
    <location>
        <begin position="379"/>
        <end position="409"/>
    </location>
</feature>
<dbReference type="Proteomes" id="UP000799777">
    <property type="component" value="Unassembled WGS sequence"/>
</dbReference>
<dbReference type="InterPro" id="IPR012677">
    <property type="entry name" value="Nucleotide-bd_a/b_plait_sf"/>
</dbReference>
<feature type="compositionally biased region" description="Polar residues" evidence="2">
    <location>
        <begin position="553"/>
        <end position="576"/>
    </location>
</feature>
<feature type="region of interest" description="Disordered" evidence="2">
    <location>
        <begin position="532"/>
        <end position="598"/>
    </location>
</feature>
<feature type="compositionally biased region" description="Polar residues" evidence="2">
    <location>
        <begin position="967"/>
        <end position="980"/>
    </location>
</feature>
<feature type="compositionally biased region" description="Polar residues" evidence="2">
    <location>
        <begin position="1403"/>
        <end position="1414"/>
    </location>
</feature>
<dbReference type="Gene3D" id="3.30.70.330">
    <property type="match status" value="1"/>
</dbReference>
<evidence type="ECO:0000256" key="1">
    <source>
        <dbReference type="PROSITE-ProRule" id="PRU00176"/>
    </source>
</evidence>
<dbReference type="EMBL" id="ML978155">
    <property type="protein sequence ID" value="KAF2036337.1"/>
    <property type="molecule type" value="Genomic_DNA"/>
</dbReference>
<reference evidence="4" key="1">
    <citation type="journal article" date="2020" name="Stud. Mycol.">
        <title>101 Dothideomycetes genomes: a test case for predicting lifestyles and emergence of pathogens.</title>
        <authorList>
            <person name="Haridas S."/>
            <person name="Albert R."/>
            <person name="Binder M."/>
            <person name="Bloem J."/>
            <person name="Labutti K."/>
            <person name="Salamov A."/>
            <person name="Andreopoulos B."/>
            <person name="Baker S."/>
            <person name="Barry K."/>
            <person name="Bills G."/>
            <person name="Bluhm B."/>
            <person name="Cannon C."/>
            <person name="Castanera R."/>
            <person name="Culley D."/>
            <person name="Daum C."/>
            <person name="Ezra D."/>
            <person name="Gonzalez J."/>
            <person name="Henrissat B."/>
            <person name="Kuo A."/>
            <person name="Liang C."/>
            <person name="Lipzen A."/>
            <person name="Lutzoni F."/>
            <person name="Magnuson J."/>
            <person name="Mondo S."/>
            <person name="Nolan M."/>
            <person name="Ohm R."/>
            <person name="Pangilinan J."/>
            <person name="Park H.-J."/>
            <person name="Ramirez L."/>
            <person name="Alfaro M."/>
            <person name="Sun H."/>
            <person name="Tritt A."/>
            <person name="Yoshinaga Y."/>
            <person name="Zwiers L.-H."/>
            <person name="Turgeon B."/>
            <person name="Goodwin S."/>
            <person name="Spatafora J."/>
            <person name="Crous P."/>
            <person name="Grigoriev I."/>
        </authorList>
    </citation>
    <scope>NUCLEOTIDE SEQUENCE</scope>
    <source>
        <strain evidence="4">CBS 110217</strain>
    </source>
</reference>
<feature type="compositionally biased region" description="Low complexity" evidence="2">
    <location>
        <begin position="296"/>
        <end position="323"/>
    </location>
</feature>
<feature type="region of interest" description="Disordered" evidence="2">
    <location>
        <begin position="846"/>
        <end position="883"/>
    </location>
</feature>
<evidence type="ECO:0000313" key="5">
    <source>
        <dbReference type="Proteomes" id="UP000799777"/>
    </source>
</evidence>
<dbReference type="PROSITE" id="PS50102">
    <property type="entry name" value="RRM"/>
    <property type="match status" value="1"/>
</dbReference>
<feature type="compositionally biased region" description="Polar residues" evidence="2">
    <location>
        <begin position="1047"/>
        <end position="1085"/>
    </location>
</feature>
<feature type="compositionally biased region" description="Polar residues" evidence="2">
    <location>
        <begin position="1139"/>
        <end position="1153"/>
    </location>
</feature>
<protein>
    <recommendedName>
        <fullName evidence="3">RRM domain-containing protein</fullName>
    </recommendedName>
</protein>
<feature type="compositionally biased region" description="Low complexity" evidence="2">
    <location>
        <begin position="1300"/>
        <end position="1311"/>
    </location>
</feature>
<feature type="compositionally biased region" description="Polar residues" evidence="2">
    <location>
        <begin position="895"/>
        <end position="909"/>
    </location>
</feature>
<evidence type="ECO:0000256" key="2">
    <source>
        <dbReference type="SAM" id="MobiDB-lite"/>
    </source>
</evidence>
<feature type="compositionally biased region" description="Low complexity" evidence="2">
    <location>
        <begin position="386"/>
        <end position="401"/>
    </location>
</feature>
<feature type="region of interest" description="Disordered" evidence="2">
    <location>
        <begin position="895"/>
        <end position="1178"/>
    </location>
</feature>
<evidence type="ECO:0000313" key="4">
    <source>
        <dbReference type="EMBL" id="KAF2036337.1"/>
    </source>
</evidence>
<feature type="region of interest" description="Disordered" evidence="2">
    <location>
        <begin position="1"/>
        <end position="76"/>
    </location>
</feature>
<feature type="compositionally biased region" description="Polar residues" evidence="2">
    <location>
        <begin position="1225"/>
        <end position="1241"/>
    </location>
</feature>
<feature type="compositionally biased region" description="Polar residues" evidence="2">
    <location>
        <begin position="281"/>
        <end position="292"/>
    </location>
</feature>
<feature type="compositionally biased region" description="Low complexity" evidence="2">
    <location>
        <begin position="330"/>
        <end position="353"/>
    </location>
</feature>
<name>A0A9P4HN99_9PLEO</name>
<feature type="compositionally biased region" description="Low complexity" evidence="2">
    <location>
        <begin position="1249"/>
        <end position="1268"/>
    </location>
</feature>
<evidence type="ECO:0000259" key="3">
    <source>
        <dbReference type="PROSITE" id="PS50102"/>
    </source>
</evidence>
<dbReference type="InterPro" id="IPR035979">
    <property type="entry name" value="RBD_domain_sf"/>
</dbReference>
<dbReference type="OrthoDB" id="3800936at2759"/>
<sequence>MADSLATSATATSAVADEGPTLPPSPVDSDKTVVAHPREDPAEQAIMPDPGGSRRALFSTELGTRPPRDLHGPPFPPVIARSNKVQDVVQAAKMWREKFPLHALGIFPDSGWTIEDLWDATDIYMDTPQFCQDVLNFIARDNFWSARKYAEDYAKANPKRVVEILGQKSMEGIYEPANPLAIVDKIFVGKDIDVRPRQFLWHAANIMRSTMIQVQQQQKTSAAVKSNAASSTTDQQAPSATEDVSTASQAEPPIVNGSAGCPAGSVLQGLSKTNRKKIRSRPQTLTSSTEPSGGTAHSPSAPALPLAAPAQPTQLPLSQRVPSYGPPQQNPYQGQPMGPVISGMPSSGLMSPSMHVPALRNPKGRIGYGIAPYTQHMPSGAYTENSSRGPSGGYSSRPPSGNASAISSPHMNPAVMSVVQPGMVHPQALQQFPQAYPPMSPSAFAAQPYHAGFAPGRGMMNGQQVHMPSHPSQPIYAQQVVNNRNFRGKSIGDVTNNLYYTNYMPPQNMDSLQPTNRRNSFYNVNSVLFDPYNGTRPAFNDPNSGRKYARGNYTDQSGRPRRSSGQDNRLRTSSYGTDRPDGNSGNGNRYHDHRPGKANMVDDLSITGNSLAGCGQNWIGPSNREVNELFVNDLPEDVRPEEIRAMFLHEIGIEPCNVTVGHSPYNGRPHAFALFNSYSNAQSAIRLNECSPRIRDALVRVTVPRRFYQKSDETASYNKSQSSENVHPKAANAHGVTHRSSHEEEHDTPKTTAPVKQPLYSPQDARSDLQKKVGQNGMLSSPASAGSPESRKLKSNSRTSNEGLVTKPMTATEMATTAAEDDVQEAKVESKTKSVVDIAAAAGKDTQKAAAHTAPSNGLAPTVIEKHTEDPATPKNQGLSDKALKDVAIARSDGSVLSSTAARGNNDDTPQPVLELDSPEVSHPIVNIPAPAKDSLPSEEQEPAPVEESAATTAGNAFEEEGEPDSSFLSAQETMPSAVTASILERATNDKSDDSDGSKTEASNESSHTKALPPPDASVQDDRKDSLADATIVGQATSAHAKDTQERMTSYNDVVNATPSPSQPFTIQSSAAHLSPPQSTVSQPSEDAGRRQGPQQTASLNPFAKPSKTQRQKEKEQQKKEKKKKEQLEKATKAKVEKSASSNSLKTIVSATATGHEEQAPAAISKEPTDSAQPTEATVPAFAKLAQAGRMSIGKAKVKRQTEVPQVQTTEDEHKKEVFYKHRGSTISTSSEAGSVTQKLKVSQKAPRSPTTQHSSAASAPTSPAQSPNAKLEPDQEKPGRLVPPPKTAVKDAVNANDVPTAPTMPAAPTTKKTVLAVPELRLRFSVHGTTSQAGMSSSTQPAPLPSASSTAKNPSVQLADLPDIIKPTRKSDGVSVASSDTLLPDDPAQPSPSPTAEDFHTPLQTPADLNTTLELPVKSKKNKKKNKKKKVPATDMDPTKSTGPTRSSSGAPDTDIASTKDPSITAIRPAPSSPDDIDPDDAFADQLKQIDSVRKSNEDAKSYFNKVNKGDKEKAAEDKGAEDKAEKKRSSKKPQKFEQSHWFQIQEFLHENPALLPNEVLLVSLDELALRNLFGSDCDGEVPCLSVDAESLCLSAC</sequence>
<accession>A0A9P4HN99</accession>
<feature type="compositionally biased region" description="Basic and acidic residues" evidence="2">
    <location>
        <begin position="1211"/>
        <end position="1220"/>
    </location>
</feature>
<comment type="caution">
    <text evidence="4">The sequence shown here is derived from an EMBL/GenBank/DDBJ whole genome shotgun (WGS) entry which is preliminary data.</text>
</comment>
<feature type="compositionally biased region" description="Basic and acidic residues" evidence="2">
    <location>
        <begin position="28"/>
        <end position="41"/>
    </location>
</feature>
<feature type="compositionally biased region" description="Polar residues" evidence="2">
    <location>
        <begin position="714"/>
        <end position="725"/>
    </location>
</feature>
<keyword evidence="1" id="KW-0694">RNA-binding</keyword>
<feature type="compositionally biased region" description="Basic and acidic residues" evidence="2">
    <location>
        <begin position="1492"/>
        <end position="1502"/>
    </location>
</feature>
<dbReference type="SUPFAM" id="SSF54928">
    <property type="entry name" value="RNA-binding domain, RBD"/>
    <property type="match status" value="1"/>
</dbReference>
<feature type="region of interest" description="Disordered" evidence="2">
    <location>
        <begin position="1193"/>
        <end position="1313"/>
    </location>
</feature>
<feature type="compositionally biased region" description="Basic and acidic residues" evidence="2">
    <location>
        <begin position="987"/>
        <end position="999"/>
    </location>
</feature>
<gene>
    <name evidence="4" type="ORF">EK21DRAFT_84032</name>
</gene>
<feature type="compositionally biased region" description="Basic and acidic residues" evidence="2">
    <location>
        <begin position="1509"/>
        <end position="1529"/>
    </location>
</feature>
<feature type="compositionally biased region" description="Basic and acidic residues" evidence="2">
    <location>
        <begin position="1111"/>
        <end position="1138"/>
    </location>
</feature>
<organism evidence="4 5">
    <name type="scientific">Setomelanomma holmii</name>
    <dbReference type="NCBI Taxonomy" id="210430"/>
    <lineage>
        <taxon>Eukaryota</taxon>
        <taxon>Fungi</taxon>
        <taxon>Dikarya</taxon>
        <taxon>Ascomycota</taxon>
        <taxon>Pezizomycotina</taxon>
        <taxon>Dothideomycetes</taxon>
        <taxon>Pleosporomycetidae</taxon>
        <taxon>Pleosporales</taxon>
        <taxon>Pleosporineae</taxon>
        <taxon>Phaeosphaeriaceae</taxon>
        <taxon>Setomelanomma</taxon>
    </lineage>
</organism>
<dbReference type="InterPro" id="IPR000504">
    <property type="entry name" value="RRM_dom"/>
</dbReference>
<keyword evidence="5" id="KW-1185">Reference proteome</keyword>
<feature type="compositionally biased region" description="Basic residues" evidence="2">
    <location>
        <begin position="1419"/>
        <end position="1432"/>
    </location>
</feature>
<feature type="domain" description="RRM" evidence="3">
    <location>
        <begin position="627"/>
        <end position="706"/>
    </location>
</feature>
<feature type="compositionally biased region" description="Polar residues" evidence="2">
    <location>
        <begin position="223"/>
        <end position="249"/>
    </location>
</feature>
<feature type="compositionally biased region" description="Low complexity" evidence="2">
    <location>
        <begin position="1"/>
        <end position="16"/>
    </location>
</feature>
<feature type="compositionally biased region" description="Polar residues" evidence="2">
    <location>
        <begin position="1328"/>
        <end position="1357"/>
    </location>
</feature>